<evidence type="ECO:0000313" key="1">
    <source>
        <dbReference type="EMBL" id="TGO10790.1"/>
    </source>
</evidence>
<evidence type="ECO:0000313" key="2">
    <source>
        <dbReference type="Proteomes" id="UP000297777"/>
    </source>
</evidence>
<protein>
    <submittedName>
        <fullName evidence="1">Uncharacterized protein</fullName>
    </submittedName>
</protein>
<dbReference type="Proteomes" id="UP000297777">
    <property type="component" value="Unassembled WGS sequence"/>
</dbReference>
<proteinExistence type="predicted"/>
<gene>
    <name evidence="1" type="ORF">BTUL_0125g00030</name>
</gene>
<comment type="caution">
    <text evidence="1">The sequence shown here is derived from an EMBL/GenBank/DDBJ whole genome shotgun (WGS) entry which is preliminary data.</text>
</comment>
<dbReference type="AlphaFoldDB" id="A0A4Z1EHA1"/>
<dbReference type="EMBL" id="PQXH01000125">
    <property type="protein sequence ID" value="TGO10790.1"/>
    <property type="molecule type" value="Genomic_DNA"/>
</dbReference>
<organism evidence="1 2">
    <name type="scientific">Botrytis tulipae</name>
    <dbReference type="NCBI Taxonomy" id="87230"/>
    <lineage>
        <taxon>Eukaryota</taxon>
        <taxon>Fungi</taxon>
        <taxon>Dikarya</taxon>
        <taxon>Ascomycota</taxon>
        <taxon>Pezizomycotina</taxon>
        <taxon>Leotiomycetes</taxon>
        <taxon>Helotiales</taxon>
        <taxon>Sclerotiniaceae</taxon>
        <taxon>Botrytis</taxon>
    </lineage>
</organism>
<sequence>MTRAGIDYTITLFQKTEYLAMSRFQRKNARVPAIDSGSQSYAPDFEADVGLAVIDSPRRSKRLRKLAGGPIKDNKDSYIKTISESKCVVVLKISRQKLISDLFRQIQEPIEKQPEPLIVTLRMSKIGLATTLFNIESRAANLSIKKVHELMPKVASNVDQGIISANERLFLTLSQEMKMFRDMTFDIYWQSANLEKEFQQGNIFPVFPATVPNVVSDVEFKFPLAAIERAIEQRERTGQILDLEEPVPWVEIDFTDGHGFNENVITKLMLERIRTRDSENKYNRWLNATTNAYGISICWVSQMSGLTTIPWDQQSMCNHCLSKKRKGIQNRCFFFRNESTIRVFL</sequence>
<name>A0A4Z1EHA1_9HELO</name>
<keyword evidence="2" id="KW-1185">Reference proteome</keyword>
<accession>A0A4Z1EHA1</accession>
<reference evidence="1 2" key="1">
    <citation type="submission" date="2017-12" db="EMBL/GenBank/DDBJ databases">
        <title>Comparative genomics of Botrytis spp.</title>
        <authorList>
            <person name="Valero-Jimenez C.A."/>
            <person name="Tapia P."/>
            <person name="Veloso J."/>
            <person name="Silva-Moreno E."/>
            <person name="Staats M."/>
            <person name="Valdes J.H."/>
            <person name="Van Kan J.A.L."/>
        </authorList>
    </citation>
    <scope>NUCLEOTIDE SEQUENCE [LARGE SCALE GENOMIC DNA]</scope>
    <source>
        <strain evidence="1 2">Bt9001</strain>
    </source>
</reference>